<proteinExistence type="predicted"/>
<dbReference type="Proteomes" id="UP001497482">
    <property type="component" value="Chromosome 1"/>
</dbReference>
<keyword evidence="3" id="KW-1185">Reference proteome</keyword>
<sequence length="67" mass="7430">MLRVKPCGTRPFTVGCLRPPPAAQAKTYTLQRRDDFGSGVHDNHQTESREATPPNLYADGAEQKCPF</sequence>
<feature type="compositionally biased region" description="Basic and acidic residues" evidence="1">
    <location>
        <begin position="34"/>
        <end position="50"/>
    </location>
</feature>
<feature type="region of interest" description="Disordered" evidence="1">
    <location>
        <begin position="34"/>
        <end position="67"/>
    </location>
</feature>
<reference evidence="2 3" key="1">
    <citation type="submission" date="2024-04" db="EMBL/GenBank/DDBJ databases">
        <authorList>
            <person name="Waldvogel A.-M."/>
            <person name="Schoenle A."/>
        </authorList>
    </citation>
    <scope>NUCLEOTIDE SEQUENCE [LARGE SCALE GENOMIC DNA]</scope>
</reference>
<accession>A0AAV2IV62</accession>
<name>A0AAV2IV62_KNICA</name>
<evidence type="ECO:0000313" key="2">
    <source>
        <dbReference type="EMBL" id="CAL1568910.1"/>
    </source>
</evidence>
<dbReference type="EMBL" id="OZ035823">
    <property type="protein sequence ID" value="CAL1568910.1"/>
    <property type="molecule type" value="Genomic_DNA"/>
</dbReference>
<protein>
    <submittedName>
        <fullName evidence="2">Uncharacterized protein</fullName>
    </submittedName>
</protein>
<dbReference type="AlphaFoldDB" id="A0AAV2IV62"/>
<organism evidence="2 3">
    <name type="scientific">Knipowitschia caucasica</name>
    <name type="common">Caucasian dwarf goby</name>
    <name type="synonym">Pomatoschistus caucasicus</name>
    <dbReference type="NCBI Taxonomy" id="637954"/>
    <lineage>
        <taxon>Eukaryota</taxon>
        <taxon>Metazoa</taxon>
        <taxon>Chordata</taxon>
        <taxon>Craniata</taxon>
        <taxon>Vertebrata</taxon>
        <taxon>Euteleostomi</taxon>
        <taxon>Actinopterygii</taxon>
        <taxon>Neopterygii</taxon>
        <taxon>Teleostei</taxon>
        <taxon>Neoteleostei</taxon>
        <taxon>Acanthomorphata</taxon>
        <taxon>Gobiaria</taxon>
        <taxon>Gobiiformes</taxon>
        <taxon>Gobioidei</taxon>
        <taxon>Gobiidae</taxon>
        <taxon>Gobiinae</taxon>
        <taxon>Knipowitschia</taxon>
    </lineage>
</organism>
<gene>
    <name evidence="2" type="ORF">KC01_LOCUS1441</name>
</gene>
<evidence type="ECO:0000313" key="3">
    <source>
        <dbReference type="Proteomes" id="UP001497482"/>
    </source>
</evidence>
<evidence type="ECO:0000256" key="1">
    <source>
        <dbReference type="SAM" id="MobiDB-lite"/>
    </source>
</evidence>